<evidence type="ECO:0000313" key="1">
    <source>
        <dbReference type="EMBL" id="JAI02546.1"/>
    </source>
</evidence>
<organism evidence="1">
    <name type="scientific">Anguilla anguilla</name>
    <name type="common">European freshwater eel</name>
    <name type="synonym">Muraena anguilla</name>
    <dbReference type="NCBI Taxonomy" id="7936"/>
    <lineage>
        <taxon>Eukaryota</taxon>
        <taxon>Metazoa</taxon>
        <taxon>Chordata</taxon>
        <taxon>Craniata</taxon>
        <taxon>Vertebrata</taxon>
        <taxon>Euteleostomi</taxon>
        <taxon>Actinopterygii</taxon>
        <taxon>Neopterygii</taxon>
        <taxon>Teleostei</taxon>
        <taxon>Anguilliformes</taxon>
        <taxon>Anguillidae</taxon>
        <taxon>Anguilla</taxon>
    </lineage>
</organism>
<proteinExistence type="predicted"/>
<accession>A0A0E9XL38</accession>
<name>A0A0E9XL38_ANGAN</name>
<sequence>MTTLKPLLSTQNSFFSPKAKIGKDLFVTSANCWDSQTDTPIS</sequence>
<dbReference type="AlphaFoldDB" id="A0A0E9XL38"/>
<protein>
    <submittedName>
        <fullName evidence="1">Uncharacterized protein</fullName>
    </submittedName>
</protein>
<reference evidence="1" key="2">
    <citation type="journal article" date="2015" name="Fish Shellfish Immunol.">
        <title>Early steps in the European eel (Anguilla anguilla)-Vibrio vulnificus interaction in the gills: Role of the RtxA13 toxin.</title>
        <authorList>
            <person name="Callol A."/>
            <person name="Pajuelo D."/>
            <person name="Ebbesson L."/>
            <person name="Teles M."/>
            <person name="MacKenzie S."/>
            <person name="Amaro C."/>
        </authorList>
    </citation>
    <scope>NUCLEOTIDE SEQUENCE</scope>
</reference>
<dbReference type="EMBL" id="GBXM01006032">
    <property type="protein sequence ID" value="JAI02546.1"/>
    <property type="molecule type" value="Transcribed_RNA"/>
</dbReference>
<reference evidence="1" key="1">
    <citation type="submission" date="2014-11" db="EMBL/GenBank/DDBJ databases">
        <authorList>
            <person name="Amaro Gonzalez C."/>
        </authorList>
    </citation>
    <scope>NUCLEOTIDE SEQUENCE</scope>
</reference>